<organism evidence="9 10">
    <name type="scientific">Vineibacter terrae</name>
    <dbReference type="NCBI Taxonomy" id="2586908"/>
    <lineage>
        <taxon>Bacteria</taxon>
        <taxon>Pseudomonadati</taxon>
        <taxon>Pseudomonadota</taxon>
        <taxon>Alphaproteobacteria</taxon>
        <taxon>Hyphomicrobiales</taxon>
        <taxon>Vineibacter</taxon>
    </lineage>
</organism>
<gene>
    <name evidence="9" type="ORF">FHP25_17805</name>
</gene>
<keyword evidence="10" id="KW-1185">Reference proteome</keyword>
<dbReference type="PROSITE" id="PS50076">
    <property type="entry name" value="DNAJ_2"/>
    <property type="match status" value="1"/>
</dbReference>
<dbReference type="PRINTS" id="PR00625">
    <property type="entry name" value="JDOMAIN"/>
</dbReference>
<dbReference type="PANTHER" id="PTHR12763">
    <property type="match status" value="1"/>
</dbReference>
<keyword evidence="2 7" id="KW-0812">Transmembrane</keyword>
<feature type="transmembrane region" description="Helical" evidence="7">
    <location>
        <begin position="36"/>
        <end position="53"/>
    </location>
</feature>
<keyword evidence="4 7" id="KW-0472">Membrane</keyword>
<dbReference type="GO" id="GO:0016020">
    <property type="term" value="C:membrane"/>
    <property type="evidence" value="ECO:0007669"/>
    <property type="project" value="UniProtKB-SubCell"/>
</dbReference>
<name>A0A5C8PLN7_9HYPH</name>
<dbReference type="Pfam" id="PF00226">
    <property type="entry name" value="DnaJ"/>
    <property type="match status" value="1"/>
</dbReference>
<protein>
    <submittedName>
        <fullName evidence="9">Molecular chaperone DnaJ</fullName>
    </submittedName>
</protein>
<evidence type="ECO:0000313" key="9">
    <source>
        <dbReference type="EMBL" id="TXL74338.1"/>
    </source>
</evidence>
<dbReference type="SMART" id="SM00271">
    <property type="entry name" value="DnaJ"/>
    <property type="match status" value="1"/>
</dbReference>
<dbReference type="InterPro" id="IPR001623">
    <property type="entry name" value="DnaJ_domain"/>
</dbReference>
<evidence type="ECO:0000256" key="4">
    <source>
        <dbReference type="ARBA" id="ARBA00023136"/>
    </source>
</evidence>
<comment type="caution">
    <text evidence="9">The sequence shown here is derived from an EMBL/GenBank/DDBJ whole genome shotgun (WGS) entry which is preliminary data.</text>
</comment>
<proteinExistence type="inferred from homology"/>
<feature type="domain" description="J" evidence="8">
    <location>
        <begin position="205"/>
        <end position="256"/>
    </location>
</feature>
<sequence>MPQLLLGLLLLVGLVMVLRWFATANTAALAGAVRRVAIGSAAIAGGGLLLAIVARNPLLLLQFAPFLLPFLYWWWRRRRAGQSLGAGWGSPGTRSSGGEGVSTVRTAWLEMTLEHASGAMDGRVLRGTQAGRSLGGLPEPTLIALLTECAVDSDSVRVLEAYLDRRFGPDWRQRAASSGPGSAQDGAQGEVPPRQERPTDMSVDEAYAVLGLKSGATADEIRAAYRKLMLLNHPDRGGSDWLAAKINRARQVLLGD</sequence>
<reference evidence="9 10" key="1">
    <citation type="submission" date="2019-06" db="EMBL/GenBank/DDBJ databases">
        <title>New taxonomy in bacterial strain CC-CFT640, isolated from vineyard.</title>
        <authorList>
            <person name="Lin S.-Y."/>
            <person name="Tsai C.-F."/>
            <person name="Young C.-C."/>
        </authorList>
    </citation>
    <scope>NUCLEOTIDE SEQUENCE [LARGE SCALE GENOMIC DNA]</scope>
    <source>
        <strain evidence="9 10">CC-CFT640</strain>
    </source>
</reference>
<dbReference type="RefSeq" id="WP_147848303.1">
    <property type="nucleotide sequence ID" value="NZ_VDUZ01000019.1"/>
</dbReference>
<evidence type="ECO:0000256" key="7">
    <source>
        <dbReference type="SAM" id="Phobius"/>
    </source>
</evidence>
<dbReference type="SUPFAM" id="SSF46565">
    <property type="entry name" value="Chaperone J-domain"/>
    <property type="match status" value="1"/>
</dbReference>
<keyword evidence="3 7" id="KW-1133">Transmembrane helix</keyword>
<comment type="similarity">
    <text evidence="5">Belongs to the TIM14 family.</text>
</comment>
<evidence type="ECO:0000256" key="2">
    <source>
        <dbReference type="ARBA" id="ARBA00022692"/>
    </source>
</evidence>
<dbReference type="OrthoDB" id="9811070at2"/>
<dbReference type="AlphaFoldDB" id="A0A5C8PLN7"/>
<dbReference type="InterPro" id="IPR036869">
    <property type="entry name" value="J_dom_sf"/>
</dbReference>
<dbReference type="EMBL" id="VDUZ01000019">
    <property type="protein sequence ID" value="TXL74338.1"/>
    <property type="molecule type" value="Genomic_DNA"/>
</dbReference>
<feature type="transmembrane region" description="Helical" evidence="7">
    <location>
        <begin position="58"/>
        <end position="75"/>
    </location>
</feature>
<evidence type="ECO:0000256" key="5">
    <source>
        <dbReference type="ARBA" id="ARBA00038105"/>
    </source>
</evidence>
<evidence type="ECO:0000256" key="6">
    <source>
        <dbReference type="SAM" id="MobiDB-lite"/>
    </source>
</evidence>
<dbReference type="FunFam" id="1.10.287.110:FF:000001">
    <property type="entry name" value="Import inner membrane translocase subunit tim14"/>
    <property type="match status" value="1"/>
</dbReference>
<evidence type="ECO:0000256" key="1">
    <source>
        <dbReference type="ARBA" id="ARBA00004167"/>
    </source>
</evidence>
<dbReference type="PANTHER" id="PTHR12763:SF28">
    <property type="entry name" value="GEO10507P1-RELATED"/>
    <property type="match status" value="1"/>
</dbReference>
<evidence type="ECO:0000256" key="3">
    <source>
        <dbReference type="ARBA" id="ARBA00022989"/>
    </source>
</evidence>
<dbReference type="CDD" id="cd06257">
    <property type="entry name" value="DnaJ"/>
    <property type="match status" value="1"/>
</dbReference>
<dbReference type="Proteomes" id="UP000321638">
    <property type="component" value="Unassembled WGS sequence"/>
</dbReference>
<dbReference type="Gene3D" id="1.10.287.110">
    <property type="entry name" value="DnaJ domain"/>
    <property type="match status" value="1"/>
</dbReference>
<feature type="region of interest" description="Disordered" evidence="6">
    <location>
        <begin position="172"/>
        <end position="201"/>
    </location>
</feature>
<accession>A0A5C8PLN7</accession>
<evidence type="ECO:0000313" key="10">
    <source>
        <dbReference type="Proteomes" id="UP000321638"/>
    </source>
</evidence>
<evidence type="ECO:0000259" key="8">
    <source>
        <dbReference type="PROSITE" id="PS50076"/>
    </source>
</evidence>
<comment type="subcellular location">
    <subcellularLocation>
        <location evidence="1">Membrane</location>
        <topology evidence="1">Single-pass membrane protein</topology>
    </subcellularLocation>
</comment>